<evidence type="ECO:0000256" key="1">
    <source>
        <dbReference type="ARBA" id="ARBA00004173"/>
    </source>
</evidence>
<dbReference type="SUPFAM" id="SSF47336">
    <property type="entry name" value="ACP-like"/>
    <property type="match status" value="1"/>
</dbReference>
<comment type="function">
    <text evidence="13">Carrier of the growing fatty acid chain in fatty acid biosynthesis.</text>
</comment>
<evidence type="ECO:0000256" key="10">
    <source>
        <dbReference type="ARBA" id="ARBA00023098"/>
    </source>
</evidence>
<gene>
    <name evidence="16" type="ORF">BON22_4173</name>
    <name evidence="15" type="ORF">CYFA0S_08e03620g</name>
</gene>
<keyword evidence="3" id="KW-0813">Transport</keyword>
<reference evidence="15" key="1">
    <citation type="journal article" date="2014" name="Genome Announc.">
        <title>Genome sequence of the yeast Cyberlindnera fabianii (Hansenula fabianii).</title>
        <authorList>
            <person name="Freel K.C."/>
            <person name="Sarilar V."/>
            <person name="Neuveglise C."/>
            <person name="Devillers H."/>
            <person name="Friedrich A."/>
            <person name="Schacherer J."/>
        </authorList>
    </citation>
    <scope>NUCLEOTIDE SEQUENCE</scope>
    <source>
        <strain evidence="15">YJS4271</strain>
    </source>
</reference>
<keyword evidence="10" id="KW-0443">Lipid metabolism</keyword>
<accession>A0A061AWS8</accession>
<evidence type="ECO:0000313" key="17">
    <source>
        <dbReference type="Proteomes" id="UP000189513"/>
    </source>
</evidence>
<dbReference type="EMBL" id="MPUK01000009">
    <property type="protein sequence ID" value="ONH65751.1"/>
    <property type="molecule type" value="Genomic_DNA"/>
</dbReference>
<keyword evidence="7" id="KW-0276">Fatty acid metabolism</keyword>
<keyword evidence="9" id="KW-0249">Electron transport</keyword>
<dbReference type="OMA" id="MAVEHEF"/>
<protein>
    <recommendedName>
        <fullName evidence="13">Acyl carrier protein</fullName>
    </recommendedName>
</protein>
<evidence type="ECO:0000256" key="11">
    <source>
        <dbReference type="ARBA" id="ARBA00023128"/>
    </source>
</evidence>
<dbReference type="InterPro" id="IPR003231">
    <property type="entry name" value="ACP"/>
</dbReference>
<dbReference type="Gene3D" id="1.10.1200.10">
    <property type="entry name" value="ACP-like"/>
    <property type="match status" value="1"/>
</dbReference>
<evidence type="ECO:0000256" key="12">
    <source>
        <dbReference type="ARBA" id="ARBA00023160"/>
    </source>
</evidence>
<evidence type="ECO:0000256" key="4">
    <source>
        <dbReference type="ARBA" id="ARBA00022450"/>
    </source>
</evidence>
<proteinExistence type="inferred from homology"/>
<evidence type="ECO:0000313" key="16">
    <source>
        <dbReference type="EMBL" id="ONH65751.1"/>
    </source>
</evidence>
<dbReference type="GO" id="GO:0005739">
    <property type="term" value="C:mitochondrion"/>
    <property type="evidence" value="ECO:0007669"/>
    <property type="project" value="UniProtKB-SubCell"/>
</dbReference>
<keyword evidence="8" id="KW-0809">Transit peptide</keyword>
<dbReference type="EMBL" id="LK052893">
    <property type="protein sequence ID" value="CDR42101.1"/>
    <property type="molecule type" value="Genomic_DNA"/>
</dbReference>
<keyword evidence="6" id="KW-0597">Phosphoprotein</keyword>
<dbReference type="PANTHER" id="PTHR20863:SF28">
    <property type="entry name" value="ACYL CARRIER PROTEIN, MITOCHONDRIAL"/>
    <property type="match status" value="1"/>
</dbReference>
<evidence type="ECO:0000313" key="15">
    <source>
        <dbReference type="EMBL" id="CDR42101.1"/>
    </source>
</evidence>
<reference evidence="17" key="2">
    <citation type="journal article" date="2017" name="Genome Announc.">
        <title>Genome sequences of Cyberlindnera fabianii 65, Pichia kudriavzevii 129, and Saccharomyces cerevisiae 131 isolated from fermented masau fruits in Zimbabwe.</title>
        <authorList>
            <person name="van Rijswijck I.M.H."/>
            <person name="Derks M.F.L."/>
            <person name="Abee T."/>
            <person name="de Ridder D."/>
            <person name="Smid E.J."/>
        </authorList>
    </citation>
    <scope>NUCLEOTIDE SEQUENCE [LARGE SCALE GENOMIC DNA]</scope>
    <source>
        <strain evidence="17">65</strain>
    </source>
</reference>
<keyword evidence="17" id="KW-1185">Reference proteome</keyword>
<keyword evidence="12 13" id="KW-0275">Fatty acid biosynthesis</keyword>
<evidence type="ECO:0000256" key="2">
    <source>
        <dbReference type="ARBA" id="ARBA00010930"/>
    </source>
</evidence>
<reference evidence="16" key="3">
    <citation type="submission" date="2017-01" db="EMBL/GenBank/DDBJ databases">
        <authorList>
            <person name="Mah S.A."/>
            <person name="Swanson W.J."/>
            <person name="Moy G.W."/>
            <person name="Vacquier V.D."/>
        </authorList>
    </citation>
    <scope>NUCLEOTIDE SEQUENCE [LARGE SCALE GENOMIC DNA]</scope>
    <source>
        <strain evidence="16">65</strain>
    </source>
</reference>
<organism evidence="15">
    <name type="scientific">Cyberlindnera fabianii</name>
    <name type="common">Yeast</name>
    <name type="synonym">Hansenula fabianii</name>
    <dbReference type="NCBI Taxonomy" id="36022"/>
    <lineage>
        <taxon>Eukaryota</taxon>
        <taxon>Fungi</taxon>
        <taxon>Dikarya</taxon>
        <taxon>Ascomycota</taxon>
        <taxon>Saccharomycotina</taxon>
        <taxon>Saccharomycetes</taxon>
        <taxon>Phaffomycetales</taxon>
        <taxon>Phaffomycetaceae</taxon>
        <taxon>Cyberlindnera</taxon>
    </lineage>
</organism>
<dbReference type="AlphaFoldDB" id="A0A061AWS8"/>
<dbReference type="Pfam" id="PF00550">
    <property type="entry name" value="PP-binding"/>
    <property type="match status" value="1"/>
</dbReference>
<dbReference type="GO" id="GO:0000036">
    <property type="term" value="F:acyl carrier activity"/>
    <property type="evidence" value="ECO:0007669"/>
    <property type="project" value="TreeGrafter"/>
</dbReference>
<evidence type="ECO:0000256" key="3">
    <source>
        <dbReference type="ARBA" id="ARBA00022448"/>
    </source>
</evidence>
<evidence type="ECO:0000259" key="14">
    <source>
        <dbReference type="PROSITE" id="PS50075"/>
    </source>
</evidence>
<dbReference type="Proteomes" id="UP000189513">
    <property type="component" value="Unassembled WGS sequence"/>
</dbReference>
<dbReference type="OrthoDB" id="448946at2759"/>
<evidence type="ECO:0000256" key="5">
    <source>
        <dbReference type="ARBA" id="ARBA00022516"/>
    </source>
</evidence>
<dbReference type="InterPro" id="IPR036736">
    <property type="entry name" value="ACP-like_sf"/>
</dbReference>
<evidence type="ECO:0000256" key="7">
    <source>
        <dbReference type="ARBA" id="ARBA00022832"/>
    </source>
</evidence>
<keyword evidence="11" id="KW-0496">Mitochondrion</keyword>
<comment type="similarity">
    <text evidence="2">Belongs to the acyl carrier protein (ACP) family.</text>
</comment>
<feature type="domain" description="Carrier" evidence="14">
    <location>
        <begin position="37"/>
        <end position="114"/>
    </location>
</feature>
<evidence type="ECO:0000256" key="13">
    <source>
        <dbReference type="RuleBase" id="RU000722"/>
    </source>
</evidence>
<evidence type="ECO:0000256" key="6">
    <source>
        <dbReference type="ARBA" id="ARBA00022553"/>
    </source>
</evidence>
<sequence>MFRLASRSVVRASLSARVAAAPVARPAFLRFYSANSLSQDEIIRRIAESNAHLIKKDVTLSPELAIQGDLGLDSLDATEFLVNVENEFDFQLTDEESEKVKTIAEVVELVSSNPQAN</sequence>
<dbReference type="PANTHER" id="PTHR20863">
    <property type="entry name" value="ACYL CARRIER PROTEIN"/>
    <property type="match status" value="1"/>
</dbReference>
<evidence type="ECO:0000256" key="9">
    <source>
        <dbReference type="ARBA" id="ARBA00022982"/>
    </source>
</evidence>
<keyword evidence="4 13" id="KW-0596">Phosphopantetheine</keyword>
<dbReference type="STRING" id="36022.A0A061AWS8"/>
<name>A0A061AWS8_CYBFA</name>
<comment type="subcellular location">
    <subcellularLocation>
        <location evidence="1">Mitochondrion</location>
    </subcellularLocation>
</comment>
<dbReference type="InterPro" id="IPR009081">
    <property type="entry name" value="PP-bd_ACP"/>
</dbReference>
<dbReference type="GO" id="GO:0000035">
    <property type="term" value="F:acyl binding"/>
    <property type="evidence" value="ECO:0007669"/>
    <property type="project" value="TreeGrafter"/>
</dbReference>
<evidence type="ECO:0000256" key="8">
    <source>
        <dbReference type="ARBA" id="ARBA00022946"/>
    </source>
</evidence>
<keyword evidence="5 13" id="KW-0444">Lipid biosynthesis</keyword>
<dbReference type="VEuPathDB" id="FungiDB:BON22_4173"/>
<dbReference type="PROSITE" id="PS50075">
    <property type="entry name" value="CARRIER"/>
    <property type="match status" value="1"/>
</dbReference>